<evidence type="ECO:0000256" key="1">
    <source>
        <dbReference type="ARBA" id="ARBA00008853"/>
    </source>
</evidence>
<protein>
    <submittedName>
        <fullName evidence="4">Unannotated protein</fullName>
    </submittedName>
</protein>
<dbReference type="PRINTS" id="PR01790">
    <property type="entry name" value="SMP30FAMILY"/>
</dbReference>
<dbReference type="GO" id="GO:0004341">
    <property type="term" value="F:gluconolactonase activity"/>
    <property type="evidence" value="ECO:0007669"/>
    <property type="project" value="TreeGrafter"/>
</dbReference>
<dbReference type="SUPFAM" id="SSF63829">
    <property type="entry name" value="Calcium-dependent phosphotriesterase"/>
    <property type="match status" value="1"/>
</dbReference>
<dbReference type="GO" id="GO:0019853">
    <property type="term" value="P:L-ascorbic acid biosynthetic process"/>
    <property type="evidence" value="ECO:0007669"/>
    <property type="project" value="TreeGrafter"/>
</dbReference>
<sequence length="288" mass="31099">MNIRTISEAVSDLAEGPIWNPVTNKITWVDIGRQRVHKSDFDTGQSQTFSFATPICAIAERSDGGYIAATGDGFAKIGVNGEFSPVHTFLDETMRFNDGKVDAAGRFWAGSMALDLTPNSGSLFLLDIDGSYRKVLGNLTLSNGLAWSPDNQFFYHIDSIPGVMKRFDFNLETGALSNESTFLTFEPSQGTPDGMSITHDGYLVVALWDGSRLEVFSPEGRKIEEIQLPVKRPTSCTFAGEDGTTLVVTSAAQDIDDPNDSHLNGMVLALEGSGLSGLPSRIYGVGNL</sequence>
<dbReference type="EMBL" id="CAEZUG010000020">
    <property type="protein sequence ID" value="CAB4589454.1"/>
    <property type="molecule type" value="Genomic_DNA"/>
</dbReference>
<name>A0A6J6LH21_9ZZZZ</name>
<dbReference type="InterPro" id="IPR011042">
    <property type="entry name" value="6-blade_b-propeller_TolB-like"/>
</dbReference>
<evidence type="ECO:0000313" key="4">
    <source>
        <dbReference type="EMBL" id="CAB4661150.1"/>
    </source>
</evidence>
<comment type="similarity">
    <text evidence="1">Belongs to the SMP-30/CGR1 family.</text>
</comment>
<dbReference type="AlphaFoldDB" id="A0A6J6LH21"/>
<dbReference type="EMBL" id="CAEZWQ010000049">
    <property type="protein sequence ID" value="CAB4661150.1"/>
    <property type="molecule type" value="Genomic_DNA"/>
</dbReference>
<accession>A0A6J6LH21</accession>
<gene>
    <name evidence="3" type="ORF">UFOPK1795_00498</name>
    <name evidence="4" type="ORF">UFOPK2275_00545</name>
</gene>
<dbReference type="InterPro" id="IPR013658">
    <property type="entry name" value="SGL"/>
</dbReference>
<dbReference type="PANTHER" id="PTHR10907">
    <property type="entry name" value="REGUCALCIN"/>
    <property type="match status" value="1"/>
</dbReference>
<proteinExistence type="inferred from homology"/>
<evidence type="ECO:0000259" key="2">
    <source>
        <dbReference type="Pfam" id="PF08450"/>
    </source>
</evidence>
<evidence type="ECO:0000313" key="3">
    <source>
        <dbReference type="EMBL" id="CAB4589454.1"/>
    </source>
</evidence>
<organism evidence="4">
    <name type="scientific">freshwater metagenome</name>
    <dbReference type="NCBI Taxonomy" id="449393"/>
    <lineage>
        <taxon>unclassified sequences</taxon>
        <taxon>metagenomes</taxon>
        <taxon>ecological metagenomes</taxon>
    </lineage>
</organism>
<feature type="domain" description="SMP-30/Gluconolactonase/LRE-like region" evidence="2">
    <location>
        <begin position="13"/>
        <end position="251"/>
    </location>
</feature>
<dbReference type="Gene3D" id="2.120.10.30">
    <property type="entry name" value="TolB, C-terminal domain"/>
    <property type="match status" value="1"/>
</dbReference>
<dbReference type="GO" id="GO:0005509">
    <property type="term" value="F:calcium ion binding"/>
    <property type="evidence" value="ECO:0007669"/>
    <property type="project" value="TreeGrafter"/>
</dbReference>
<dbReference type="PANTHER" id="PTHR10907:SF47">
    <property type="entry name" value="REGUCALCIN"/>
    <property type="match status" value="1"/>
</dbReference>
<reference evidence="4" key="1">
    <citation type="submission" date="2020-05" db="EMBL/GenBank/DDBJ databases">
        <authorList>
            <person name="Chiriac C."/>
            <person name="Salcher M."/>
            <person name="Ghai R."/>
            <person name="Kavagutti S V."/>
        </authorList>
    </citation>
    <scope>NUCLEOTIDE SEQUENCE</scope>
</reference>
<dbReference type="Pfam" id="PF08450">
    <property type="entry name" value="SGL"/>
    <property type="match status" value="1"/>
</dbReference>
<dbReference type="InterPro" id="IPR005511">
    <property type="entry name" value="SMP-30"/>
</dbReference>